<evidence type="ECO:0000313" key="1">
    <source>
        <dbReference type="EMBL" id="ECQ6723560.1"/>
    </source>
</evidence>
<evidence type="ECO:0008006" key="2">
    <source>
        <dbReference type="Google" id="ProtNLM"/>
    </source>
</evidence>
<reference evidence="1" key="1">
    <citation type="submission" date="2019-08" db="EMBL/GenBank/DDBJ databases">
        <authorList>
            <consortium name="GenomeTrakr network: Whole genome sequencing for foodborne pathogen traceback"/>
        </authorList>
    </citation>
    <scope>NUCLEOTIDE SEQUENCE</scope>
    <source>
        <strain evidence="1">AG19-0288</strain>
    </source>
</reference>
<dbReference type="EMBL" id="AAKCDQ010000003">
    <property type="protein sequence ID" value="ECQ6723560.1"/>
    <property type="molecule type" value="Genomic_DNA"/>
</dbReference>
<accession>A0A5Y9DMT3</accession>
<sequence>MLGGALDLTGAGGAKLDKTLMKELAESGVKYNADDVVMITKTVDGKLLWLEKGNASSGLKHIVDGHAVHFADKGITDIPSLLNKVLNTTPIKTGSSAKGLYADYLINGIKYRVAYGTNGYIVSFYPID</sequence>
<comment type="caution">
    <text evidence="1">The sequence shown here is derived from an EMBL/GenBank/DDBJ whole genome shotgun (WGS) entry which is preliminary data.</text>
</comment>
<proteinExistence type="predicted"/>
<name>A0A5Y9DMT3_LISMN</name>
<dbReference type="AlphaFoldDB" id="A0A5Y9DMT3"/>
<protein>
    <recommendedName>
        <fullName evidence="2">Bacterial EndoU nuclease domain-containing protein</fullName>
    </recommendedName>
</protein>
<gene>
    <name evidence="1" type="ORF">FZ622_11655</name>
</gene>
<organism evidence="1">
    <name type="scientific">Listeria monocytogenes</name>
    <dbReference type="NCBI Taxonomy" id="1639"/>
    <lineage>
        <taxon>Bacteria</taxon>
        <taxon>Bacillati</taxon>
        <taxon>Bacillota</taxon>
        <taxon>Bacilli</taxon>
        <taxon>Bacillales</taxon>
        <taxon>Listeriaceae</taxon>
        <taxon>Listeria</taxon>
    </lineage>
</organism>